<protein>
    <recommendedName>
        <fullName evidence="6">Ribosomal RNA small subunit methyltransferase I</fullName>
        <ecNumber evidence="6">2.1.1.198</ecNumber>
    </recommendedName>
    <alternativeName>
        <fullName evidence="6">16S rRNA 2'-O-ribose C1402 methyltransferase</fullName>
    </alternativeName>
    <alternativeName>
        <fullName evidence="6">rRNA (cytidine-2'-O-)-methyltransferase RsmI</fullName>
    </alternativeName>
</protein>
<keyword evidence="1 6" id="KW-0963">Cytoplasm</keyword>
<comment type="caution">
    <text evidence="8">The sequence shown here is derived from an EMBL/GenBank/DDBJ whole genome shotgun (WGS) entry which is preliminary data.</text>
</comment>
<keyword evidence="3 6" id="KW-0489">Methyltransferase</keyword>
<comment type="similarity">
    <text evidence="6">Belongs to the methyltransferase superfamily. RsmI family.</text>
</comment>
<evidence type="ECO:0000256" key="1">
    <source>
        <dbReference type="ARBA" id="ARBA00022490"/>
    </source>
</evidence>
<dbReference type="InterPro" id="IPR000878">
    <property type="entry name" value="4pyrrol_Mease"/>
</dbReference>
<dbReference type="Gene3D" id="3.30.950.10">
    <property type="entry name" value="Methyltransferase, Cobalt-precorrin-4 Transmethylase, Domain 2"/>
    <property type="match status" value="1"/>
</dbReference>
<dbReference type="AlphaFoldDB" id="A0A1G2MK59"/>
<dbReference type="FunFam" id="3.30.950.10:FF:000002">
    <property type="entry name" value="Ribosomal RNA small subunit methyltransferase I"/>
    <property type="match status" value="1"/>
</dbReference>
<dbReference type="SUPFAM" id="SSF53790">
    <property type="entry name" value="Tetrapyrrole methylase"/>
    <property type="match status" value="1"/>
</dbReference>
<evidence type="ECO:0000256" key="5">
    <source>
        <dbReference type="ARBA" id="ARBA00022691"/>
    </source>
</evidence>
<dbReference type="Gene3D" id="3.40.1010.10">
    <property type="entry name" value="Cobalt-precorrin-4 Transmethylase, Domain 1"/>
    <property type="match status" value="1"/>
</dbReference>
<dbReference type="GO" id="GO:0070677">
    <property type="term" value="F:rRNA (cytosine-2'-O-)-methyltransferase activity"/>
    <property type="evidence" value="ECO:0007669"/>
    <property type="project" value="UniProtKB-UniRule"/>
</dbReference>
<proteinExistence type="inferred from homology"/>
<comment type="subcellular location">
    <subcellularLocation>
        <location evidence="6">Cytoplasm</location>
    </subcellularLocation>
</comment>
<dbReference type="HAMAP" id="MF_01877">
    <property type="entry name" value="16SrRNA_methyltr_I"/>
    <property type="match status" value="1"/>
</dbReference>
<evidence type="ECO:0000313" key="8">
    <source>
        <dbReference type="EMBL" id="OHA23372.1"/>
    </source>
</evidence>
<feature type="domain" description="Tetrapyrrole methylase" evidence="7">
    <location>
        <begin position="4"/>
        <end position="205"/>
    </location>
</feature>
<dbReference type="EC" id="2.1.1.198" evidence="6"/>
<comment type="function">
    <text evidence="6">Catalyzes the 2'-O-methylation of the ribose of cytidine 1402 (C1402) in 16S rRNA.</text>
</comment>
<dbReference type="EMBL" id="MHRK01000036">
    <property type="protein sequence ID" value="OHA23372.1"/>
    <property type="molecule type" value="Genomic_DNA"/>
</dbReference>
<dbReference type="PANTHER" id="PTHR46111:SF1">
    <property type="entry name" value="RIBOSOMAL RNA SMALL SUBUNIT METHYLTRANSFERASE I"/>
    <property type="match status" value="1"/>
</dbReference>
<dbReference type="Pfam" id="PF00590">
    <property type="entry name" value="TP_methylase"/>
    <property type="match status" value="1"/>
</dbReference>
<evidence type="ECO:0000256" key="3">
    <source>
        <dbReference type="ARBA" id="ARBA00022603"/>
    </source>
</evidence>
<dbReference type="GO" id="GO:0005737">
    <property type="term" value="C:cytoplasm"/>
    <property type="evidence" value="ECO:0007669"/>
    <property type="project" value="UniProtKB-SubCell"/>
</dbReference>
<comment type="catalytic activity">
    <reaction evidence="6">
        <text>cytidine(1402) in 16S rRNA + S-adenosyl-L-methionine = 2'-O-methylcytidine(1402) in 16S rRNA + S-adenosyl-L-homocysteine + H(+)</text>
        <dbReference type="Rhea" id="RHEA:42924"/>
        <dbReference type="Rhea" id="RHEA-COMP:10285"/>
        <dbReference type="Rhea" id="RHEA-COMP:10286"/>
        <dbReference type="ChEBI" id="CHEBI:15378"/>
        <dbReference type="ChEBI" id="CHEBI:57856"/>
        <dbReference type="ChEBI" id="CHEBI:59789"/>
        <dbReference type="ChEBI" id="CHEBI:74495"/>
        <dbReference type="ChEBI" id="CHEBI:82748"/>
        <dbReference type="EC" id="2.1.1.198"/>
    </reaction>
</comment>
<dbReference type="InterPro" id="IPR018063">
    <property type="entry name" value="SAM_MeTrfase_RsmI_CS"/>
</dbReference>
<name>A0A1G2MK59_9BACT</name>
<dbReference type="NCBIfam" id="TIGR00096">
    <property type="entry name" value="16S rRNA (cytidine(1402)-2'-O)-methyltransferase"/>
    <property type="match status" value="1"/>
</dbReference>
<dbReference type="InterPro" id="IPR008189">
    <property type="entry name" value="rRNA_ssu_MeTfrase_I"/>
</dbReference>
<evidence type="ECO:0000259" key="7">
    <source>
        <dbReference type="Pfam" id="PF00590"/>
    </source>
</evidence>
<dbReference type="STRING" id="1802306.A3C72_00370"/>
<dbReference type="InterPro" id="IPR014777">
    <property type="entry name" value="4pyrrole_Mease_sub1"/>
</dbReference>
<sequence>MSGKLYVVATPIGNLEDITLRALRILGEVDIVYCEDTREGKKLLSHFDIHKPLDSFHARSSLSKIEKIVEDLKMGKNLAVISDAGTPAVSDPGFVLISEVRRSLPEAEIYAVPGPSALTAAISIAGMATNTFVFYGFLPHKKGRETILKEIMANNKASVFYESSHRILKTLQSLAVLLEPTRRIAIARELTKIYEELKRGSAKDLLDYYTNNQDKVRGEFVVIVSGAD</sequence>
<keyword evidence="4 6" id="KW-0808">Transferase</keyword>
<dbReference type="PANTHER" id="PTHR46111">
    <property type="entry name" value="RIBOSOMAL RNA SMALL SUBUNIT METHYLTRANSFERASE I"/>
    <property type="match status" value="1"/>
</dbReference>
<keyword evidence="2 6" id="KW-0698">rRNA processing</keyword>
<evidence type="ECO:0000256" key="6">
    <source>
        <dbReference type="HAMAP-Rule" id="MF_01877"/>
    </source>
</evidence>
<dbReference type="PIRSF" id="PIRSF005917">
    <property type="entry name" value="MTase_YraL"/>
    <property type="match status" value="1"/>
</dbReference>
<evidence type="ECO:0000256" key="4">
    <source>
        <dbReference type="ARBA" id="ARBA00022679"/>
    </source>
</evidence>
<dbReference type="CDD" id="cd11648">
    <property type="entry name" value="RsmI"/>
    <property type="match status" value="1"/>
</dbReference>
<gene>
    <name evidence="6" type="primary">rsmI</name>
    <name evidence="8" type="ORF">A3C72_00370</name>
</gene>
<organism evidence="8 9">
    <name type="scientific">Candidatus Taylorbacteria bacterium RIFCSPHIGHO2_02_FULL_43_32b</name>
    <dbReference type="NCBI Taxonomy" id="1802306"/>
    <lineage>
        <taxon>Bacteria</taxon>
        <taxon>Candidatus Tayloriibacteriota</taxon>
    </lineage>
</organism>
<dbReference type="InterPro" id="IPR014776">
    <property type="entry name" value="4pyrrole_Mease_sub2"/>
</dbReference>
<keyword evidence="5 6" id="KW-0949">S-adenosyl-L-methionine</keyword>
<reference evidence="8 9" key="1">
    <citation type="journal article" date="2016" name="Nat. Commun.">
        <title>Thousands of microbial genomes shed light on interconnected biogeochemical processes in an aquifer system.</title>
        <authorList>
            <person name="Anantharaman K."/>
            <person name="Brown C.T."/>
            <person name="Hug L.A."/>
            <person name="Sharon I."/>
            <person name="Castelle C.J."/>
            <person name="Probst A.J."/>
            <person name="Thomas B.C."/>
            <person name="Singh A."/>
            <person name="Wilkins M.J."/>
            <person name="Karaoz U."/>
            <person name="Brodie E.L."/>
            <person name="Williams K.H."/>
            <person name="Hubbard S.S."/>
            <person name="Banfield J.F."/>
        </authorList>
    </citation>
    <scope>NUCLEOTIDE SEQUENCE [LARGE SCALE GENOMIC DNA]</scope>
</reference>
<dbReference type="Proteomes" id="UP000177130">
    <property type="component" value="Unassembled WGS sequence"/>
</dbReference>
<dbReference type="PROSITE" id="PS01296">
    <property type="entry name" value="RSMI"/>
    <property type="match status" value="1"/>
</dbReference>
<evidence type="ECO:0000313" key="9">
    <source>
        <dbReference type="Proteomes" id="UP000177130"/>
    </source>
</evidence>
<accession>A0A1G2MK59</accession>
<evidence type="ECO:0000256" key="2">
    <source>
        <dbReference type="ARBA" id="ARBA00022552"/>
    </source>
</evidence>
<dbReference type="InterPro" id="IPR035996">
    <property type="entry name" value="4pyrrol_Methylase_sf"/>
</dbReference>